<dbReference type="EMBL" id="CAJVPM010006983">
    <property type="protein sequence ID" value="CAG8540750.1"/>
    <property type="molecule type" value="Genomic_DNA"/>
</dbReference>
<organism evidence="1 2">
    <name type="scientific">Scutellospora calospora</name>
    <dbReference type="NCBI Taxonomy" id="85575"/>
    <lineage>
        <taxon>Eukaryota</taxon>
        <taxon>Fungi</taxon>
        <taxon>Fungi incertae sedis</taxon>
        <taxon>Mucoromycota</taxon>
        <taxon>Glomeromycotina</taxon>
        <taxon>Glomeromycetes</taxon>
        <taxon>Diversisporales</taxon>
        <taxon>Gigasporaceae</taxon>
        <taxon>Scutellospora</taxon>
    </lineage>
</organism>
<feature type="non-terminal residue" evidence="1">
    <location>
        <position position="1"/>
    </location>
</feature>
<dbReference type="Proteomes" id="UP000789860">
    <property type="component" value="Unassembled WGS sequence"/>
</dbReference>
<protein>
    <submittedName>
        <fullName evidence="1">5303_t:CDS:1</fullName>
    </submittedName>
</protein>
<sequence length="85" mass="9742">NPRDIDVKIIDFANCTTGKDYLPEECKYPPREGYDKGYLLGLKNLCQSFERIYKDTNGIKPEDVGEEEEDVFSEICEDHDDNCSG</sequence>
<evidence type="ECO:0000313" key="2">
    <source>
        <dbReference type="Proteomes" id="UP000789860"/>
    </source>
</evidence>
<proteinExistence type="predicted"/>
<reference evidence="1" key="1">
    <citation type="submission" date="2021-06" db="EMBL/GenBank/DDBJ databases">
        <authorList>
            <person name="Kallberg Y."/>
            <person name="Tangrot J."/>
            <person name="Rosling A."/>
        </authorList>
    </citation>
    <scope>NUCLEOTIDE SEQUENCE</scope>
    <source>
        <strain evidence="1">AU212A</strain>
    </source>
</reference>
<gene>
    <name evidence="1" type="ORF">SCALOS_LOCUS4834</name>
</gene>
<comment type="caution">
    <text evidence="1">The sequence shown here is derived from an EMBL/GenBank/DDBJ whole genome shotgun (WGS) entry which is preliminary data.</text>
</comment>
<keyword evidence="2" id="KW-1185">Reference proteome</keyword>
<evidence type="ECO:0000313" key="1">
    <source>
        <dbReference type="EMBL" id="CAG8540750.1"/>
    </source>
</evidence>
<accession>A0ACA9LQL2</accession>
<name>A0ACA9LQL2_9GLOM</name>